<keyword evidence="2" id="KW-1185">Reference proteome</keyword>
<dbReference type="Proteomes" id="UP001589643">
    <property type="component" value="Unassembled WGS sequence"/>
</dbReference>
<protein>
    <submittedName>
        <fullName evidence="1">Uncharacterized protein</fullName>
    </submittedName>
</protein>
<comment type="caution">
    <text evidence="1">The sequence shown here is derived from an EMBL/GenBank/DDBJ whole genome shotgun (WGS) entry which is preliminary data.</text>
</comment>
<dbReference type="RefSeq" id="WP_378715894.1">
    <property type="nucleotide sequence ID" value="NZ_JBHLHV010000001.1"/>
</dbReference>
<name>A0ABV5ENG4_9MICO</name>
<accession>A0ABV5ENG4</accession>
<dbReference type="EMBL" id="JBHLHV010000001">
    <property type="protein sequence ID" value="MFB8891509.1"/>
    <property type="molecule type" value="Genomic_DNA"/>
</dbReference>
<sequence>MSDDSLDIRDGGVIAVDTERLRMAAAVLVSLSTGCGELGRAFETTTRELTAHEATAWPAAALGADFARLLDELSAEASALAGKLRDAADVYDIVELEAARRAAAGGDRRVADSLDRRIDETRERSSEAAARADLLLTTWPLLRHGELQRQIGGAVVPLGLLGGAAVAGSGLALSALGALGLGRATPDRGGNASPPLVEVTRSAAPVAGAAPTTLAALAARIPREGDQIRVERYGGDGSERRFAVYVAGTRSPLGFGGREPFDMSSNVQLYAGRSSASYEPVVSALRAAGARPGDAVLAVGYSQGGAITSRLTVDGPFRVVGNVTFGSPVQADPGDATLQVTVRHTDDLVPALQSGGHPDRAGAAGSIVVERVADPPPGMADVALGAHSIDAYGDTAALTDASGDPRVDDVQERIAAFGGDDPAEVTTYRVRRPD</sequence>
<evidence type="ECO:0000313" key="1">
    <source>
        <dbReference type="EMBL" id="MFB8891509.1"/>
    </source>
</evidence>
<dbReference type="InterPro" id="IPR029058">
    <property type="entry name" value="AB_hydrolase_fold"/>
</dbReference>
<organism evidence="1 2">
    <name type="scientific">Microbacterium plantarum</name>
    <dbReference type="NCBI Taxonomy" id="1816425"/>
    <lineage>
        <taxon>Bacteria</taxon>
        <taxon>Bacillati</taxon>
        <taxon>Actinomycetota</taxon>
        <taxon>Actinomycetes</taxon>
        <taxon>Micrococcales</taxon>
        <taxon>Microbacteriaceae</taxon>
        <taxon>Microbacterium</taxon>
    </lineage>
</organism>
<evidence type="ECO:0000313" key="2">
    <source>
        <dbReference type="Proteomes" id="UP001589643"/>
    </source>
</evidence>
<proteinExistence type="predicted"/>
<gene>
    <name evidence="1" type="ORF">AB7P39_01490</name>
</gene>
<dbReference type="SUPFAM" id="SSF53474">
    <property type="entry name" value="alpha/beta-Hydrolases"/>
    <property type="match status" value="1"/>
</dbReference>
<reference evidence="1 2" key="1">
    <citation type="submission" date="2024-08" db="EMBL/GenBank/DDBJ databases">
        <title>Heavy metals resistant antinobacteria isolated from wastewater.</title>
        <authorList>
            <person name="Roman Ponce B."/>
            <person name="Blanco Mercado M.A."/>
            <person name="Avila Aldana I.N."/>
            <person name="Morales Arrieta S."/>
        </authorList>
    </citation>
    <scope>NUCLEOTIDE SEQUENCE [LARGE SCALE GENOMIC DNA]</scope>
    <source>
        <strain evidence="2">sma-1</strain>
    </source>
</reference>